<gene>
    <name evidence="10" type="ORF">EV693_102284</name>
</gene>
<dbReference type="InterPro" id="IPR038591">
    <property type="entry name" value="NolW-like_sf"/>
</dbReference>
<dbReference type="PRINTS" id="PR00811">
    <property type="entry name" value="BCTERIALGSPD"/>
</dbReference>
<evidence type="ECO:0000313" key="11">
    <source>
        <dbReference type="Proteomes" id="UP000295537"/>
    </source>
</evidence>
<evidence type="ECO:0000256" key="1">
    <source>
        <dbReference type="ARBA" id="ARBA00004442"/>
    </source>
</evidence>
<comment type="caution">
    <text evidence="10">The sequence shown here is derived from an EMBL/GenBank/DDBJ whole genome shotgun (WGS) entry which is preliminary data.</text>
</comment>
<dbReference type="Proteomes" id="UP000295537">
    <property type="component" value="Unassembled WGS sequence"/>
</dbReference>
<dbReference type="InterPro" id="IPR013355">
    <property type="entry name" value="Pilus_4_PilQ"/>
</dbReference>
<dbReference type="GO" id="GO:0009279">
    <property type="term" value="C:cell outer membrane"/>
    <property type="evidence" value="ECO:0007669"/>
    <property type="project" value="UniProtKB-SubCell"/>
</dbReference>
<dbReference type="NCBIfam" id="TIGR02515">
    <property type="entry name" value="IV_pilus_PilQ"/>
    <property type="match status" value="1"/>
</dbReference>
<dbReference type="OrthoDB" id="9775455at2"/>
<keyword evidence="5" id="KW-0472">Membrane</keyword>
<keyword evidence="4" id="KW-0732">Signal</keyword>
<comment type="similarity">
    <text evidence="2">Belongs to the bacterial secretin family. PilQ subfamily.</text>
</comment>
<comment type="subcellular location">
    <subcellularLocation>
        <location evidence="1 7">Cell outer membrane</location>
    </subcellularLocation>
</comment>
<feature type="domain" description="NolW-like" evidence="9">
    <location>
        <begin position="106"/>
        <end position="171"/>
    </location>
</feature>
<name>A0A4R2NC24_9PAST</name>
<dbReference type="PROSITE" id="PS00875">
    <property type="entry name" value="T2SP_D"/>
    <property type="match status" value="1"/>
</dbReference>
<evidence type="ECO:0000259" key="8">
    <source>
        <dbReference type="Pfam" id="PF00263"/>
    </source>
</evidence>
<keyword evidence="3 7" id="KW-0813">Transport</keyword>
<evidence type="ECO:0000256" key="5">
    <source>
        <dbReference type="ARBA" id="ARBA00023136"/>
    </source>
</evidence>
<proteinExistence type="inferred from homology"/>
<keyword evidence="11" id="KW-1185">Reference proteome</keyword>
<dbReference type="Pfam" id="PF00263">
    <property type="entry name" value="Secretin"/>
    <property type="match status" value="1"/>
</dbReference>
<feature type="domain" description="Type II/III secretion system secretin-like" evidence="8">
    <location>
        <begin position="249"/>
        <end position="407"/>
    </location>
</feature>
<dbReference type="Pfam" id="PF03958">
    <property type="entry name" value="Secretin_N"/>
    <property type="match status" value="1"/>
</dbReference>
<accession>A0A4R2NC24</accession>
<dbReference type="EMBL" id="SLXJ01000002">
    <property type="protein sequence ID" value="TCP18604.1"/>
    <property type="molecule type" value="Genomic_DNA"/>
</dbReference>
<keyword evidence="6" id="KW-0998">Cell outer membrane</keyword>
<reference evidence="10 11" key="1">
    <citation type="submission" date="2019-03" db="EMBL/GenBank/DDBJ databases">
        <title>Genomic Encyclopedia of Type Strains, Phase IV (KMG-IV): sequencing the most valuable type-strain genomes for metagenomic binning, comparative biology and taxonomic classification.</title>
        <authorList>
            <person name="Goeker M."/>
        </authorList>
    </citation>
    <scope>NUCLEOTIDE SEQUENCE [LARGE SCALE GENOMIC DNA]</scope>
    <source>
        <strain evidence="10 11">DSM 16380</strain>
    </source>
</reference>
<evidence type="ECO:0000259" key="9">
    <source>
        <dbReference type="Pfam" id="PF03958"/>
    </source>
</evidence>
<dbReference type="RefSeq" id="WP_132500843.1">
    <property type="nucleotide sequence ID" value="NZ_LVXA01000001.1"/>
</dbReference>
<dbReference type="InterPro" id="IPR001775">
    <property type="entry name" value="GspD/PilQ"/>
</dbReference>
<evidence type="ECO:0000256" key="7">
    <source>
        <dbReference type="RuleBase" id="RU004004"/>
    </source>
</evidence>
<dbReference type="InterPro" id="IPR004845">
    <property type="entry name" value="T2SS_GspD_CS"/>
</dbReference>
<protein>
    <submittedName>
        <fullName evidence="10">Protein transport protein HofQ</fullName>
    </submittedName>
</protein>
<sequence length="431" mass="48500">MRYFIVLLLIFTNIVNATPIALVLRNAPTAEVISYLSNELEKNLIIVDEIPETKFMRIEVNDFNEMLHSFAKLHSLELKQDKNIYYVHHKIKQDLTEMAFEPELITKTIPLYYAKASELIHSLTEGQGGVISDGGYIHFDNRSNRLIIRDTPYTIKNITELVKLLDRPTEQIAIEARIVTISSENLQELGVRWGIFSPSESQHRFAGSLEGNGRAINNLNINFPVSQAASAVLQVATINSRVLDLELTALERENSVEIIASPRLLTTNKKQASIKQGTEIPYALLDKKSEISDIQFKEAVLGLEVTPHIAKDNQILLDLLVTQNAPNNQNGINQLTTIDKQELKTQVLAKHGETIVLGGVFQHLIAKGEDKVPILGSIPVIKYLFSQSRDKISKRELVIFVTPYIIKPDLPVSTEKNQQKARQQSLQAKQK</sequence>
<evidence type="ECO:0000256" key="4">
    <source>
        <dbReference type="ARBA" id="ARBA00022729"/>
    </source>
</evidence>
<dbReference type="InterPro" id="IPR005644">
    <property type="entry name" value="NolW-like"/>
</dbReference>
<dbReference type="PANTHER" id="PTHR30604">
    <property type="entry name" value="PROTEIN TRANSPORT PROTEIN HOFQ"/>
    <property type="match status" value="1"/>
</dbReference>
<evidence type="ECO:0000256" key="3">
    <source>
        <dbReference type="ARBA" id="ARBA00022448"/>
    </source>
</evidence>
<evidence type="ECO:0000313" key="10">
    <source>
        <dbReference type="EMBL" id="TCP18604.1"/>
    </source>
</evidence>
<organism evidence="10 11">
    <name type="scientific">Nicoletella semolina</name>
    <dbReference type="NCBI Taxonomy" id="271160"/>
    <lineage>
        <taxon>Bacteria</taxon>
        <taxon>Pseudomonadati</taxon>
        <taxon>Pseudomonadota</taxon>
        <taxon>Gammaproteobacteria</taxon>
        <taxon>Pasteurellales</taxon>
        <taxon>Pasteurellaceae</taxon>
        <taxon>Nicoletella</taxon>
    </lineage>
</organism>
<dbReference type="Gene3D" id="3.30.1370.120">
    <property type="match status" value="1"/>
</dbReference>
<evidence type="ECO:0000256" key="2">
    <source>
        <dbReference type="ARBA" id="ARBA00006304"/>
    </source>
</evidence>
<evidence type="ECO:0000256" key="6">
    <source>
        <dbReference type="ARBA" id="ARBA00023237"/>
    </source>
</evidence>
<dbReference type="GO" id="GO:0009306">
    <property type="term" value="P:protein secretion"/>
    <property type="evidence" value="ECO:0007669"/>
    <property type="project" value="InterPro"/>
</dbReference>
<dbReference type="InterPro" id="IPR051808">
    <property type="entry name" value="Type_IV_pilus_biogenesis"/>
</dbReference>
<dbReference type="InterPro" id="IPR004846">
    <property type="entry name" value="T2SS/T3SS_dom"/>
</dbReference>
<dbReference type="PANTHER" id="PTHR30604:SF1">
    <property type="entry name" value="DNA UTILIZATION PROTEIN HOFQ"/>
    <property type="match status" value="1"/>
</dbReference>
<dbReference type="AlphaFoldDB" id="A0A4R2NC24"/>